<feature type="domain" description="SGNH hydrolase-type esterase" evidence="1">
    <location>
        <begin position="9"/>
        <end position="182"/>
    </location>
</feature>
<evidence type="ECO:0000259" key="1">
    <source>
        <dbReference type="Pfam" id="PF13472"/>
    </source>
</evidence>
<organism evidence="2 3">
    <name type="scientific">Saccharospirillum mangrovi</name>
    <dbReference type="NCBI Taxonomy" id="2161747"/>
    <lineage>
        <taxon>Bacteria</taxon>
        <taxon>Pseudomonadati</taxon>
        <taxon>Pseudomonadota</taxon>
        <taxon>Gammaproteobacteria</taxon>
        <taxon>Oceanospirillales</taxon>
        <taxon>Saccharospirillaceae</taxon>
        <taxon>Saccharospirillum</taxon>
    </lineage>
</organism>
<dbReference type="InterPro" id="IPR051532">
    <property type="entry name" value="Ester_Hydrolysis_Enzymes"/>
</dbReference>
<comment type="caution">
    <text evidence="2">The sequence shown here is derived from an EMBL/GenBank/DDBJ whole genome shotgun (WGS) entry which is preliminary data.</text>
</comment>
<name>A0ABV8A0W3_9GAMM</name>
<dbReference type="EMBL" id="JBHRYR010000004">
    <property type="protein sequence ID" value="MFC3854014.1"/>
    <property type="molecule type" value="Genomic_DNA"/>
</dbReference>
<dbReference type="Pfam" id="PF13472">
    <property type="entry name" value="Lipase_GDSL_2"/>
    <property type="match status" value="1"/>
</dbReference>
<dbReference type="InterPro" id="IPR013830">
    <property type="entry name" value="SGNH_hydro"/>
</dbReference>
<proteinExistence type="predicted"/>
<accession>A0ABV8A0W3</accession>
<dbReference type="RefSeq" id="WP_380697870.1">
    <property type="nucleotide sequence ID" value="NZ_JBHRYR010000004.1"/>
</dbReference>
<keyword evidence="3" id="KW-1185">Reference proteome</keyword>
<dbReference type="InterPro" id="IPR036514">
    <property type="entry name" value="SGNH_hydro_sf"/>
</dbReference>
<evidence type="ECO:0000313" key="3">
    <source>
        <dbReference type="Proteomes" id="UP001595617"/>
    </source>
</evidence>
<dbReference type="PANTHER" id="PTHR30383">
    <property type="entry name" value="THIOESTERASE 1/PROTEASE 1/LYSOPHOSPHOLIPASE L1"/>
    <property type="match status" value="1"/>
</dbReference>
<gene>
    <name evidence="2" type="ORF">ACFOOG_14315</name>
</gene>
<dbReference type="Proteomes" id="UP001595617">
    <property type="component" value="Unassembled WGS sequence"/>
</dbReference>
<evidence type="ECO:0000313" key="2">
    <source>
        <dbReference type="EMBL" id="MFC3854014.1"/>
    </source>
</evidence>
<reference evidence="3" key="1">
    <citation type="journal article" date="2019" name="Int. J. Syst. Evol. Microbiol.">
        <title>The Global Catalogue of Microorganisms (GCM) 10K type strain sequencing project: providing services to taxonomists for standard genome sequencing and annotation.</title>
        <authorList>
            <consortium name="The Broad Institute Genomics Platform"/>
            <consortium name="The Broad Institute Genome Sequencing Center for Infectious Disease"/>
            <person name="Wu L."/>
            <person name="Ma J."/>
        </authorList>
    </citation>
    <scope>NUCLEOTIDE SEQUENCE [LARGE SCALE GENOMIC DNA]</scope>
    <source>
        <strain evidence="3">IBRC 10765</strain>
    </source>
</reference>
<protein>
    <submittedName>
        <fullName evidence="2">GDSL-type esterase/lipase family protein</fullName>
    </submittedName>
</protein>
<dbReference type="SUPFAM" id="SSF52266">
    <property type="entry name" value="SGNH hydrolase"/>
    <property type="match status" value="1"/>
</dbReference>
<dbReference type="Gene3D" id="3.40.50.1110">
    <property type="entry name" value="SGNH hydrolase"/>
    <property type="match status" value="1"/>
</dbReference>
<sequence>MSDTPHIAFVGDSLGLGLGDPTTLGWVGRLAMLSARNGKPFVPYLLGVSGDTSTIIREHFANEVERRLLQHIDSRVVLQMGVEDCRILDEKPVLGLRDSILNLKTMLEVAKPHFKVLLVSPPPVYEPGHNSRVLRLVQGQAELARSLHIPFIDVFKPLNTDVQYKRELAAHDKVHPMQQGYEKIFSIVSNDRQWWFNR</sequence>